<evidence type="ECO:0000313" key="1">
    <source>
        <dbReference type="EMBL" id="ACL46694.1"/>
    </source>
</evidence>
<organism evidence="1">
    <name type="scientific">Cyanothece sp. (strain PCC 7425 / ATCC 29141)</name>
    <dbReference type="NCBI Taxonomy" id="395961"/>
    <lineage>
        <taxon>Bacteria</taxon>
        <taxon>Bacillati</taxon>
        <taxon>Cyanobacteriota</taxon>
        <taxon>Cyanophyceae</taxon>
        <taxon>Gomontiellales</taxon>
        <taxon>Cyanothecaceae</taxon>
        <taxon>Cyanothece</taxon>
    </lineage>
</organism>
<proteinExistence type="predicted"/>
<name>B8HYP0_CYAP4</name>
<dbReference type="KEGG" id="cyn:Cyan7425_4384"/>
<protein>
    <submittedName>
        <fullName evidence="1">Uncharacterized protein</fullName>
    </submittedName>
</protein>
<accession>B8HYP0</accession>
<gene>
    <name evidence="1" type="ordered locus">Cyan7425_4384</name>
</gene>
<dbReference type="HOGENOM" id="CLU_1649329_0_0_3"/>
<dbReference type="EMBL" id="CP001344">
    <property type="protein sequence ID" value="ACL46694.1"/>
    <property type="molecule type" value="Genomic_DNA"/>
</dbReference>
<dbReference type="STRING" id="395961.Cyan7425_4384"/>
<sequence>MVNLLTNLFGNSGNHAQASTKTQPNAYPPFTRLAQSGRIICEYSGVLPATRLTARHILRCEHLRDIPGEGLPPYRVEPQFTHQIWLWCRPHATPDQLSLIFRGQFEFGLPGKDPDWVAAEVTDFLAYLLLQATDPNLVMRHAESDLFWAEAIETQLESLL</sequence>
<reference evidence="1" key="1">
    <citation type="submission" date="2009-01" db="EMBL/GenBank/DDBJ databases">
        <title>Complete sequence of chromosome Cyanothece sp. PCC 7425.</title>
        <authorList>
            <consortium name="US DOE Joint Genome Institute"/>
            <person name="Lucas S."/>
            <person name="Copeland A."/>
            <person name="Lapidus A."/>
            <person name="Glavina del Rio T."/>
            <person name="Dalin E."/>
            <person name="Tice H."/>
            <person name="Bruce D."/>
            <person name="Goodwin L."/>
            <person name="Pitluck S."/>
            <person name="Sims D."/>
            <person name="Meineke L."/>
            <person name="Brettin T."/>
            <person name="Detter J.C."/>
            <person name="Han C."/>
            <person name="Larimer F."/>
            <person name="Land M."/>
            <person name="Hauser L."/>
            <person name="Kyrpides N."/>
            <person name="Ovchinnikova G."/>
            <person name="Liberton M."/>
            <person name="Stoeckel J."/>
            <person name="Banerjee A."/>
            <person name="Singh A."/>
            <person name="Page L."/>
            <person name="Sato H."/>
            <person name="Zhao L."/>
            <person name="Sherman L."/>
            <person name="Pakrasi H."/>
            <person name="Richardson P."/>
        </authorList>
    </citation>
    <scope>NUCLEOTIDE SEQUENCE</scope>
    <source>
        <strain evidence="1">PCC 7425</strain>
    </source>
</reference>
<dbReference type="OrthoDB" id="582161at2"/>
<dbReference type="AlphaFoldDB" id="B8HYP0"/>